<accession>A0A2H3DBU4</accession>
<proteinExistence type="predicted"/>
<reference evidence="2" key="1">
    <citation type="journal article" date="2017" name="Nat. Ecol. Evol.">
        <title>Genome expansion and lineage-specific genetic innovations in the forest pathogenic fungi Armillaria.</title>
        <authorList>
            <person name="Sipos G."/>
            <person name="Prasanna A.N."/>
            <person name="Walter M.C."/>
            <person name="O'Connor E."/>
            <person name="Balint B."/>
            <person name="Krizsan K."/>
            <person name="Kiss B."/>
            <person name="Hess J."/>
            <person name="Varga T."/>
            <person name="Slot J."/>
            <person name="Riley R."/>
            <person name="Boka B."/>
            <person name="Rigling D."/>
            <person name="Barry K."/>
            <person name="Lee J."/>
            <person name="Mihaltcheva S."/>
            <person name="LaButti K."/>
            <person name="Lipzen A."/>
            <person name="Waldron R."/>
            <person name="Moloney N.M."/>
            <person name="Sperisen C."/>
            <person name="Kredics L."/>
            <person name="Vagvoelgyi C."/>
            <person name="Patrignani A."/>
            <person name="Fitzpatrick D."/>
            <person name="Nagy I."/>
            <person name="Doyle S."/>
            <person name="Anderson J.B."/>
            <person name="Grigoriev I.V."/>
            <person name="Gueldener U."/>
            <person name="Muensterkoetter M."/>
            <person name="Nagy L.G."/>
        </authorList>
    </citation>
    <scope>NUCLEOTIDE SEQUENCE [LARGE SCALE GENOMIC DNA]</scope>
    <source>
        <strain evidence="2">Ar21-2</strain>
    </source>
</reference>
<name>A0A2H3DBU4_ARMGA</name>
<sequence length="73" mass="8292">MVWEDFEDQGCAANGSHYHIAHMGNKKPPWNNCLICVLPLLWTIKDIILNDWTAVSGFVSSVTGVWFVKDKSR</sequence>
<protein>
    <submittedName>
        <fullName evidence="1">Uncharacterized protein</fullName>
    </submittedName>
</protein>
<dbReference type="EMBL" id="KZ293694">
    <property type="protein sequence ID" value="PBK84956.1"/>
    <property type="molecule type" value="Genomic_DNA"/>
</dbReference>
<dbReference type="AlphaFoldDB" id="A0A2H3DBU4"/>
<keyword evidence="2" id="KW-1185">Reference proteome</keyword>
<gene>
    <name evidence="1" type="ORF">ARMGADRAFT_1087858</name>
</gene>
<dbReference type="Proteomes" id="UP000217790">
    <property type="component" value="Unassembled WGS sequence"/>
</dbReference>
<organism evidence="1 2">
    <name type="scientific">Armillaria gallica</name>
    <name type="common">Bulbous honey fungus</name>
    <name type="synonym">Armillaria bulbosa</name>
    <dbReference type="NCBI Taxonomy" id="47427"/>
    <lineage>
        <taxon>Eukaryota</taxon>
        <taxon>Fungi</taxon>
        <taxon>Dikarya</taxon>
        <taxon>Basidiomycota</taxon>
        <taxon>Agaricomycotina</taxon>
        <taxon>Agaricomycetes</taxon>
        <taxon>Agaricomycetidae</taxon>
        <taxon>Agaricales</taxon>
        <taxon>Marasmiineae</taxon>
        <taxon>Physalacriaceae</taxon>
        <taxon>Armillaria</taxon>
    </lineage>
</organism>
<dbReference type="InParanoid" id="A0A2H3DBU4"/>
<evidence type="ECO:0000313" key="2">
    <source>
        <dbReference type="Proteomes" id="UP000217790"/>
    </source>
</evidence>
<evidence type="ECO:0000313" key="1">
    <source>
        <dbReference type="EMBL" id="PBK84956.1"/>
    </source>
</evidence>